<dbReference type="Proteomes" id="UP001254813">
    <property type="component" value="Unassembled WGS sequence"/>
</dbReference>
<reference evidence="4 5" key="1">
    <citation type="submission" date="2022-06" db="EMBL/GenBank/DDBJ databases">
        <title>Halogeometricum sp. a new haloarchaeum isolate from saline soil.</title>
        <authorList>
            <person name="Strakova D."/>
            <person name="Galisteo C."/>
            <person name="Sanchez-Porro C."/>
            <person name="Ventosa A."/>
        </authorList>
    </citation>
    <scope>NUCLEOTIDE SEQUENCE [LARGE SCALE GENOMIC DNA]</scope>
    <source>
        <strain evidence="5">S3BR25-2</strain>
    </source>
</reference>
<evidence type="ECO:0000259" key="3">
    <source>
        <dbReference type="SMART" id="SM01007"/>
    </source>
</evidence>
<comment type="caution">
    <text evidence="4">The sequence shown here is derived from an EMBL/GenBank/DDBJ whole genome shotgun (WGS) entry which is preliminary data.</text>
</comment>
<dbReference type="InterPro" id="IPR036409">
    <property type="entry name" value="Aldolase_II/adducin_N_sf"/>
</dbReference>
<evidence type="ECO:0000256" key="1">
    <source>
        <dbReference type="ARBA" id="ARBA00022723"/>
    </source>
</evidence>
<gene>
    <name evidence="4" type="ORF">NDI79_13455</name>
</gene>
<dbReference type="Pfam" id="PF00596">
    <property type="entry name" value="Aldolase_II"/>
    <property type="match status" value="1"/>
</dbReference>
<dbReference type="EMBL" id="JAMQOQ010000003">
    <property type="protein sequence ID" value="MDS0295183.1"/>
    <property type="molecule type" value="Genomic_DNA"/>
</dbReference>
<feature type="domain" description="Class II aldolase/adducin N-terminal" evidence="3">
    <location>
        <begin position="13"/>
        <end position="189"/>
    </location>
</feature>
<dbReference type="PANTHER" id="PTHR22789">
    <property type="entry name" value="FUCULOSE PHOSPHATE ALDOLASE"/>
    <property type="match status" value="1"/>
</dbReference>
<keyword evidence="5" id="KW-1185">Reference proteome</keyword>
<protein>
    <submittedName>
        <fullName evidence="4">Class II aldolase/adducin family protein</fullName>
    </submittedName>
</protein>
<dbReference type="Gene3D" id="3.40.225.10">
    <property type="entry name" value="Class II aldolase/adducin N-terminal domain"/>
    <property type="match status" value="1"/>
</dbReference>
<keyword evidence="2" id="KW-0456">Lyase</keyword>
<keyword evidence="1" id="KW-0479">Metal-binding</keyword>
<dbReference type="PANTHER" id="PTHR22789:SF0">
    <property type="entry name" value="3-OXO-TETRONATE 4-PHOSPHATE DECARBOXYLASE-RELATED"/>
    <property type="match status" value="1"/>
</dbReference>
<dbReference type="SUPFAM" id="SSF53639">
    <property type="entry name" value="AraD/HMP-PK domain-like"/>
    <property type="match status" value="1"/>
</dbReference>
<dbReference type="SMART" id="SM01007">
    <property type="entry name" value="Aldolase_II"/>
    <property type="match status" value="1"/>
</dbReference>
<evidence type="ECO:0000256" key="2">
    <source>
        <dbReference type="ARBA" id="ARBA00023239"/>
    </source>
</evidence>
<organism evidence="4 5">
    <name type="scientific">Halogeometricum luteum</name>
    <dbReference type="NCBI Taxonomy" id="2950537"/>
    <lineage>
        <taxon>Archaea</taxon>
        <taxon>Methanobacteriati</taxon>
        <taxon>Methanobacteriota</taxon>
        <taxon>Stenosarchaea group</taxon>
        <taxon>Halobacteria</taxon>
        <taxon>Halobacteriales</taxon>
        <taxon>Haloferacaceae</taxon>
        <taxon>Halogeometricum</taxon>
    </lineage>
</organism>
<sequence length="217" mass="23317">MSESETSDRDVRRTICEYGRQLLADDLTTGTGGNLSARVGEDRIAISPSGVPYEDIEPTDVPVVRTDGTVLEGDIEPSSELPMHLAVYEARPDVGGVVHTHSPYATTFASLGEPIPASHYLLAFAGSEVPVTRYETHATPEIGEAAVDALGEEVSATLLRNHGVLTADASLEDAYTVAQMVEFCARIHHQARAVGDPEVLPDEEMDRLAEKLDAYGQ</sequence>
<name>A0ABU2G4G6_9EURY</name>
<accession>A0ABU2G4G6</accession>
<evidence type="ECO:0000313" key="4">
    <source>
        <dbReference type="EMBL" id="MDS0295183.1"/>
    </source>
</evidence>
<evidence type="ECO:0000313" key="5">
    <source>
        <dbReference type="Proteomes" id="UP001254813"/>
    </source>
</evidence>
<dbReference type="InterPro" id="IPR050197">
    <property type="entry name" value="Aldolase_class_II_sugar_metab"/>
</dbReference>
<proteinExistence type="predicted"/>
<dbReference type="RefSeq" id="WP_310929042.1">
    <property type="nucleotide sequence ID" value="NZ_JAMQOQ010000003.1"/>
</dbReference>
<dbReference type="InterPro" id="IPR001303">
    <property type="entry name" value="Aldolase_II/adducin_N"/>
</dbReference>